<protein>
    <submittedName>
        <fullName evidence="2">Uncharacterized protein</fullName>
    </submittedName>
</protein>
<evidence type="ECO:0000313" key="3">
    <source>
        <dbReference type="Proteomes" id="UP001302126"/>
    </source>
</evidence>
<evidence type="ECO:0000313" key="2">
    <source>
        <dbReference type="EMBL" id="KAK4187358.1"/>
    </source>
</evidence>
<dbReference type="AlphaFoldDB" id="A0AAN7AHF2"/>
<sequence>MKTRHNMKLTTAVAAATLLIPACSGLAIPAKLRRNPEPEPQVICINNICQAFQAGKTVTIRPTAAPVVTVNPPPVFTTVFTTVRPQPIAAPPPPQAPPAATKPLISPPVFFTPPAPRPPQPTVAPAPVPAPTPIRKTSLEVIPIPEPTPIRKTSLEVIPVPVIKTSLAVIPVPEPAPTSKTRLEVIPVAKRTATAIPHYPHSGVDKILMNLPNSA</sequence>
<dbReference type="EMBL" id="MU864404">
    <property type="protein sequence ID" value="KAK4187358.1"/>
    <property type="molecule type" value="Genomic_DNA"/>
</dbReference>
<comment type="caution">
    <text evidence="2">The sequence shown here is derived from an EMBL/GenBank/DDBJ whole genome shotgun (WGS) entry which is preliminary data.</text>
</comment>
<organism evidence="2 3">
    <name type="scientific">Podospora australis</name>
    <dbReference type="NCBI Taxonomy" id="1536484"/>
    <lineage>
        <taxon>Eukaryota</taxon>
        <taxon>Fungi</taxon>
        <taxon>Dikarya</taxon>
        <taxon>Ascomycota</taxon>
        <taxon>Pezizomycotina</taxon>
        <taxon>Sordariomycetes</taxon>
        <taxon>Sordariomycetidae</taxon>
        <taxon>Sordariales</taxon>
        <taxon>Podosporaceae</taxon>
        <taxon>Podospora</taxon>
    </lineage>
</organism>
<reference evidence="2" key="2">
    <citation type="submission" date="2023-05" db="EMBL/GenBank/DDBJ databases">
        <authorList>
            <consortium name="Lawrence Berkeley National Laboratory"/>
            <person name="Steindorff A."/>
            <person name="Hensen N."/>
            <person name="Bonometti L."/>
            <person name="Westerberg I."/>
            <person name="Brannstrom I.O."/>
            <person name="Guillou S."/>
            <person name="Cros-Aarteil S."/>
            <person name="Calhoun S."/>
            <person name="Haridas S."/>
            <person name="Kuo A."/>
            <person name="Mondo S."/>
            <person name="Pangilinan J."/>
            <person name="Riley R."/>
            <person name="Labutti K."/>
            <person name="Andreopoulos B."/>
            <person name="Lipzen A."/>
            <person name="Chen C."/>
            <person name="Yanf M."/>
            <person name="Daum C."/>
            <person name="Ng V."/>
            <person name="Clum A."/>
            <person name="Ohm R."/>
            <person name="Martin F."/>
            <person name="Silar P."/>
            <person name="Natvig D."/>
            <person name="Lalanne C."/>
            <person name="Gautier V."/>
            <person name="Ament-Velasquez S.L."/>
            <person name="Kruys A."/>
            <person name="Hutchinson M.I."/>
            <person name="Powell A.J."/>
            <person name="Barry K."/>
            <person name="Miller A.N."/>
            <person name="Grigoriev I.V."/>
            <person name="Debuchy R."/>
            <person name="Gladieux P."/>
            <person name="Thoren M.H."/>
            <person name="Johannesson H."/>
        </authorList>
    </citation>
    <scope>NUCLEOTIDE SEQUENCE</scope>
    <source>
        <strain evidence="2">PSN309</strain>
    </source>
</reference>
<proteinExistence type="predicted"/>
<dbReference type="Proteomes" id="UP001302126">
    <property type="component" value="Unassembled WGS sequence"/>
</dbReference>
<feature type="signal peptide" evidence="1">
    <location>
        <begin position="1"/>
        <end position="25"/>
    </location>
</feature>
<feature type="chain" id="PRO_5042844511" evidence="1">
    <location>
        <begin position="26"/>
        <end position="215"/>
    </location>
</feature>
<name>A0AAN7AHF2_9PEZI</name>
<dbReference type="PRINTS" id="PR01217">
    <property type="entry name" value="PRICHEXTENSN"/>
</dbReference>
<keyword evidence="1" id="KW-0732">Signal</keyword>
<gene>
    <name evidence="2" type="ORF">QBC35DRAFT_234692</name>
</gene>
<keyword evidence="3" id="KW-1185">Reference proteome</keyword>
<accession>A0AAN7AHF2</accession>
<reference evidence="2" key="1">
    <citation type="journal article" date="2023" name="Mol. Phylogenet. Evol.">
        <title>Genome-scale phylogeny and comparative genomics of the fungal order Sordariales.</title>
        <authorList>
            <person name="Hensen N."/>
            <person name="Bonometti L."/>
            <person name="Westerberg I."/>
            <person name="Brannstrom I.O."/>
            <person name="Guillou S."/>
            <person name="Cros-Aarteil S."/>
            <person name="Calhoun S."/>
            <person name="Haridas S."/>
            <person name="Kuo A."/>
            <person name="Mondo S."/>
            <person name="Pangilinan J."/>
            <person name="Riley R."/>
            <person name="LaButti K."/>
            <person name="Andreopoulos B."/>
            <person name="Lipzen A."/>
            <person name="Chen C."/>
            <person name="Yan M."/>
            <person name="Daum C."/>
            <person name="Ng V."/>
            <person name="Clum A."/>
            <person name="Steindorff A."/>
            <person name="Ohm R.A."/>
            <person name="Martin F."/>
            <person name="Silar P."/>
            <person name="Natvig D.O."/>
            <person name="Lalanne C."/>
            <person name="Gautier V."/>
            <person name="Ament-Velasquez S.L."/>
            <person name="Kruys A."/>
            <person name="Hutchinson M.I."/>
            <person name="Powell A.J."/>
            <person name="Barry K."/>
            <person name="Miller A.N."/>
            <person name="Grigoriev I.V."/>
            <person name="Debuchy R."/>
            <person name="Gladieux P."/>
            <person name="Hiltunen Thoren M."/>
            <person name="Johannesson H."/>
        </authorList>
    </citation>
    <scope>NUCLEOTIDE SEQUENCE</scope>
    <source>
        <strain evidence="2">PSN309</strain>
    </source>
</reference>
<evidence type="ECO:0000256" key="1">
    <source>
        <dbReference type="SAM" id="SignalP"/>
    </source>
</evidence>